<sequence length="148" mass="17306">MRDLSFYPRYKILRAIFSTVRNKDTIDTTRYDFEREFLPSAMSLPPKHGNHRSRRPSNSRTRQPAPTNDRPYDQQHPQHRSYSRRGARNPSVGFCQGRRDNSSNRRSNSRGRYPNAPKVVDNSSSPPLSTEEMTQKILDICSVSRKFY</sequence>
<dbReference type="EMBL" id="CAJNYU010001719">
    <property type="protein sequence ID" value="CAF3458616.1"/>
    <property type="molecule type" value="Genomic_DNA"/>
</dbReference>
<evidence type="ECO:0000313" key="3">
    <source>
        <dbReference type="EMBL" id="CAF3462058.1"/>
    </source>
</evidence>
<evidence type="ECO:0000313" key="5">
    <source>
        <dbReference type="EMBL" id="CAF4700247.1"/>
    </source>
</evidence>
<dbReference type="EMBL" id="CAJOBQ010004296">
    <property type="protein sequence ID" value="CAF4632559.1"/>
    <property type="molecule type" value="Genomic_DNA"/>
</dbReference>
<protein>
    <submittedName>
        <fullName evidence="2">Uncharacterized protein</fullName>
    </submittedName>
</protein>
<dbReference type="AlphaFoldDB" id="A0A818EGJ5"/>
<comment type="caution">
    <text evidence="2">The sequence shown here is derived from an EMBL/GenBank/DDBJ whole genome shotgun (WGS) entry which is preliminary data.</text>
</comment>
<feature type="compositionally biased region" description="Basic residues" evidence="1">
    <location>
        <begin position="77"/>
        <end position="87"/>
    </location>
</feature>
<dbReference type="Proteomes" id="UP000663862">
    <property type="component" value="Unassembled WGS sequence"/>
</dbReference>
<organism evidence="2 6">
    <name type="scientific">Rotaria socialis</name>
    <dbReference type="NCBI Taxonomy" id="392032"/>
    <lineage>
        <taxon>Eukaryota</taxon>
        <taxon>Metazoa</taxon>
        <taxon>Spiralia</taxon>
        <taxon>Gnathifera</taxon>
        <taxon>Rotifera</taxon>
        <taxon>Eurotatoria</taxon>
        <taxon>Bdelloidea</taxon>
        <taxon>Philodinida</taxon>
        <taxon>Philodinidae</taxon>
        <taxon>Rotaria</taxon>
    </lineage>
</organism>
<accession>A0A818EGJ5</accession>
<name>A0A818EGJ5_9BILA</name>
<feature type="region of interest" description="Disordered" evidence="1">
    <location>
        <begin position="40"/>
        <end position="131"/>
    </location>
</feature>
<dbReference type="Proteomes" id="UP000663848">
    <property type="component" value="Unassembled WGS sequence"/>
</dbReference>
<gene>
    <name evidence="2" type="ORF">FME351_LOCUS13924</name>
    <name evidence="3" type="ORF">GRG538_LOCUS15006</name>
    <name evidence="5" type="ORF">QYT958_LOCUS17735</name>
    <name evidence="4" type="ORF">TSG867_LOCUS29692</name>
</gene>
<evidence type="ECO:0000313" key="4">
    <source>
        <dbReference type="EMBL" id="CAF4632559.1"/>
    </source>
</evidence>
<dbReference type="Proteomes" id="UP000663869">
    <property type="component" value="Unassembled WGS sequence"/>
</dbReference>
<reference evidence="2" key="1">
    <citation type="submission" date="2021-02" db="EMBL/GenBank/DDBJ databases">
        <authorList>
            <person name="Nowell W R."/>
        </authorList>
    </citation>
    <scope>NUCLEOTIDE SEQUENCE</scope>
</reference>
<feature type="compositionally biased region" description="Polar residues" evidence="1">
    <location>
        <begin position="121"/>
        <end position="131"/>
    </location>
</feature>
<dbReference type="EMBL" id="CAJOBR010002724">
    <property type="protein sequence ID" value="CAF4700247.1"/>
    <property type="molecule type" value="Genomic_DNA"/>
</dbReference>
<evidence type="ECO:0000256" key="1">
    <source>
        <dbReference type="SAM" id="MobiDB-lite"/>
    </source>
</evidence>
<evidence type="ECO:0000313" key="6">
    <source>
        <dbReference type="Proteomes" id="UP000663869"/>
    </source>
</evidence>
<dbReference type="EMBL" id="CAJNYT010002324">
    <property type="protein sequence ID" value="CAF3462058.1"/>
    <property type="molecule type" value="Genomic_DNA"/>
</dbReference>
<evidence type="ECO:0000313" key="2">
    <source>
        <dbReference type="EMBL" id="CAF3458616.1"/>
    </source>
</evidence>
<proteinExistence type="predicted"/>
<feature type="compositionally biased region" description="Basic residues" evidence="1">
    <location>
        <begin position="48"/>
        <end position="57"/>
    </location>
</feature>
<dbReference type="Proteomes" id="UP000663872">
    <property type="component" value="Unassembled WGS sequence"/>
</dbReference>